<name>A0ABW3J4F6_9FLAO</name>
<sequence>MKHIVFSIIILINLNIFGQKPCEINTDVTDSIGKYKSTKEHLVYEKIFNEKSRFIFASFVLTDGVPILNLQFIEKSKEFIKAKCFDSNSKLYLQLMNGKIITLFHTSQESCGTLLRDTKELDNRILTGYFLIKKENFEDLKNSPVSFIRIKYSTENEEYIFKKELKSELNGIVSEPESFFINYLHCIE</sequence>
<gene>
    <name evidence="1" type="ORF">ACFQ0S_08985</name>
</gene>
<keyword evidence="2" id="KW-1185">Reference proteome</keyword>
<reference evidence="2" key="1">
    <citation type="journal article" date="2019" name="Int. J. Syst. Evol. Microbiol.">
        <title>The Global Catalogue of Microorganisms (GCM) 10K type strain sequencing project: providing services to taxonomists for standard genome sequencing and annotation.</title>
        <authorList>
            <consortium name="The Broad Institute Genomics Platform"/>
            <consortium name="The Broad Institute Genome Sequencing Center for Infectious Disease"/>
            <person name="Wu L."/>
            <person name="Ma J."/>
        </authorList>
    </citation>
    <scope>NUCLEOTIDE SEQUENCE [LARGE SCALE GENOMIC DNA]</scope>
    <source>
        <strain evidence="2">CECT 7649</strain>
    </source>
</reference>
<organism evidence="1 2">
    <name type="scientific">Flavobacterium myungsuense</name>
    <dbReference type="NCBI Taxonomy" id="651823"/>
    <lineage>
        <taxon>Bacteria</taxon>
        <taxon>Pseudomonadati</taxon>
        <taxon>Bacteroidota</taxon>
        <taxon>Flavobacteriia</taxon>
        <taxon>Flavobacteriales</taxon>
        <taxon>Flavobacteriaceae</taxon>
        <taxon>Flavobacterium</taxon>
    </lineage>
</organism>
<evidence type="ECO:0000313" key="1">
    <source>
        <dbReference type="EMBL" id="MFD0984606.1"/>
    </source>
</evidence>
<dbReference type="RefSeq" id="WP_379755939.1">
    <property type="nucleotide sequence ID" value="NZ_JBHSYB010000024.1"/>
</dbReference>
<dbReference type="EMBL" id="JBHTIZ010000023">
    <property type="protein sequence ID" value="MFD0984606.1"/>
    <property type="molecule type" value="Genomic_DNA"/>
</dbReference>
<proteinExistence type="predicted"/>
<evidence type="ECO:0008006" key="3">
    <source>
        <dbReference type="Google" id="ProtNLM"/>
    </source>
</evidence>
<accession>A0ABW3J4F6</accession>
<protein>
    <recommendedName>
        <fullName evidence="3">Tissue inhibitor of metalloproteinase</fullName>
    </recommendedName>
</protein>
<dbReference type="Proteomes" id="UP001597051">
    <property type="component" value="Unassembled WGS sequence"/>
</dbReference>
<evidence type="ECO:0000313" key="2">
    <source>
        <dbReference type="Proteomes" id="UP001597051"/>
    </source>
</evidence>
<comment type="caution">
    <text evidence="1">The sequence shown here is derived from an EMBL/GenBank/DDBJ whole genome shotgun (WGS) entry which is preliminary data.</text>
</comment>